<evidence type="ECO:0000313" key="2">
    <source>
        <dbReference type="Proteomes" id="UP000306985"/>
    </source>
</evidence>
<dbReference type="OrthoDB" id="4536940at2"/>
<dbReference type="InterPro" id="IPR009003">
    <property type="entry name" value="Peptidase_S1_PA"/>
</dbReference>
<comment type="caution">
    <text evidence="1">The sequence shown here is derived from an EMBL/GenBank/DDBJ whole genome shotgun (WGS) entry which is preliminary data.</text>
</comment>
<name>A0A4U6QG13_9ACTN</name>
<dbReference type="SUPFAM" id="SSF50494">
    <property type="entry name" value="Trypsin-like serine proteases"/>
    <property type="match status" value="1"/>
</dbReference>
<dbReference type="Gene3D" id="2.90.10.10">
    <property type="entry name" value="Bulb-type lectin domain"/>
    <property type="match status" value="1"/>
</dbReference>
<dbReference type="InterPro" id="IPR043504">
    <property type="entry name" value="Peptidase_S1_PA_chymotrypsin"/>
</dbReference>
<organism evidence="1 2">
    <name type="scientific">Nakamurella flava</name>
    <dbReference type="NCBI Taxonomy" id="2576308"/>
    <lineage>
        <taxon>Bacteria</taxon>
        <taxon>Bacillati</taxon>
        <taxon>Actinomycetota</taxon>
        <taxon>Actinomycetes</taxon>
        <taxon>Nakamurellales</taxon>
        <taxon>Nakamurellaceae</taxon>
        <taxon>Nakamurella</taxon>
    </lineage>
</organism>
<dbReference type="Proteomes" id="UP000306985">
    <property type="component" value="Unassembled WGS sequence"/>
</dbReference>
<proteinExistence type="predicted"/>
<dbReference type="SUPFAM" id="SSF51110">
    <property type="entry name" value="alpha-D-mannose-specific plant lectins"/>
    <property type="match status" value="1"/>
</dbReference>
<reference evidence="1 2" key="1">
    <citation type="submission" date="2019-05" db="EMBL/GenBank/DDBJ databases">
        <title>Nakamurella sp. N5BH11, whole genome shotgun sequence.</title>
        <authorList>
            <person name="Tuo L."/>
        </authorList>
    </citation>
    <scope>NUCLEOTIDE SEQUENCE [LARGE SCALE GENOMIC DNA]</scope>
    <source>
        <strain evidence="1 2">N5BH11</strain>
    </source>
</reference>
<accession>A0A4U6QG13</accession>
<dbReference type="RefSeq" id="WP_137449859.1">
    <property type="nucleotide sequence ID" value="NZ_SZZH01000002.1"/>
</dbReference>
<evidence type="ECO:0008006" key="3">
    <source>
        <dbReference type="Google" id="ProtNLM"/>
    </source>
</evidence>
<dbReference type="EMBL" id="SZZH01000002">
    <property type="protein sequence ID" value="TKV59237.1"/>
    <property type="molecule type" value="Genomic_DNA"/>
</dbReference>
<dbReference type="Gene3D" id="2.40.10.10">
    <property type="entry name" value="Trypsin-like serine proteases"/>
    <property type="match status" value="2"/>
</dbReference>
<dbReference type="InterPro" id="IPR036426">
    <property type="entry name" value="Bulb-type_lectin_dom_sf"/>
</dbReference>
<keyword evidence="2" id="KW-1185">Reference proteome</keyword>
<protein>
    <recommendedName>
        <fullName evidence="3">Trypsin-like peptidase domain-containing protein</fullName>
    </recommendedName>
</protein>
<sequence length="218" mass="23951">MGTQYACTTSWATRDSDGEVTMMSAGHCDNSGTYQGVTLQYKGEFYFTNYDWQLWRGSGMDIRARFYDGSQYQPVLGYSPGVPAYNDLVCKYGRTLGARCGRVISTIEAPSYVPNATNTFIKVHSDAYAVTAGGDSGGPVYVGRIAFGLISGVVNSNGDMIYNRAGYLFDNGKRILIANDLTSGETINPDLLNYRIAFNSQYKLTMQPDGNLVLYKNN</sequence>
<gene>
    <name evidence="1" type="ORF">FDO65_11465</name>
</gene>
<dbReference type="AlphaFoldDB" id="A0A4U6QG13"/>
<evidence type="ECO:0000313" key="1">
    <source>
        <dbReference type="EMBL" id="TKV59237.1"/>
    </source>
</evidence>